<dbReference type="SUPFAM" id="SSF57756">
    <property type="entry name" value="Retrovirus zinc finger-like domains"/>
    <property type="match status" value="1"/>
</dbReference>
<keyword evidence="1" id="KW-0862">Zinc</keyword>
<keyword evidence="5" id="KW-1185">Reference proteome</keyword>
<dbReference type="Gene3D" id="4.10.60.10">
    <property type="entry name" value="Zinc finger, CCHC-type"/>
    <property type="match status" value="1"/>
</dbReference>
<dbReference type="InterPro" id="IPR001878">
    <property type="entry name" value="Znf_CCHC"/>
</dbReference>
<dbReference type="Pfam" id="PF00098">
    <property type="entry name" value="zf-CCHC"/>
    <property type="match status" value="1"/>
</dbReference>
<comment type="caution">
    <text evidence="4">The sequence shown here is derived from an EMBL/GenBank/DDBJ whole genome shotgun (WGS) entry which is preliminary data.</text>
</comment>
<dbReference type="Proteomes" id="UP000274822">
    <property type="component" value="Unassembled WGS sequence"/>
</dbReference>
<dbReference type="PROSITE" id="PS50158">
    <property type="entry name" value="ZF_CCHC"/>
    <property type="match status" value="1"/>
</dbReference>
<name>A0A433Q8I2_9FUNG</name>
<keyword evidence="1" id="KW-0479">Metal-binding</keyword>
<dbReference type="InterPro" id="IPR036875">
    <property type="entry name" value="Znf_CCHC_sf"/>
</dbReference>
<reference evidence="4 5" key="1">
    <citation type="journal article" date="2018" name="New Phytol.">
        <title>Phylogenomics of Endogonaceae and evolution of mycorrhizas within Mucoromycota.</title>
        <authorList>
            <person name="Chang Y."/>
            <person name="Desiro A."/>
            <person name="Na H."/>
            <person name="Sandor L."/>
            <person name="Lipzen A."/>
            <person name="Clum A."/>
            <person name="Barry K."/>
            <person name="Grigoriev I.V."/>
            <person name="Martin F.M."/>
            <person name="Stajich J.E."/>
            <person name="Smith M.E."/>
            <person name="Bonito G."/>
            <person name="Spatafora J.W."/>
        </authorList>
    </citation>
    <scope>NUCLEOTIDE SEQUENCE [LARGE SCALE GENOMIC DNA]</scope>
    <source>
        <strain evidence="4 5">AD002</strain>
    </source>
</reference>
<evidence type="ECO:0000256" key="1">
    <source>
        <dbReference type="PROSITE-ProRule" id="PRU00047"/>
    </source>
</evidence>
<feature type="domain" description="CCHC-type" evidence="3">
    <location>
        <begin position="8"/>
        <end position="23"/>
    </location>
</feature>
<dbReference type="AlphaFoldDB" id="A0A433Q8I2"/>
<dbReference type="SMART" id="SM00343">
    <property type="entry name" value="ZnF_C2HC"/>
    <property type="match status" value="1"/>
</dbReference>
<gene>
    <name evidence="4" type="ORF">BC938DRAFT_471280</name>
</gene>
<sequence length="130" mass="13385">MSFARRGCFKCGNVGHLQADCPSIRVAGGGGGGGGRCYSCGKYVSTTSLAIARQTASNATTAASSATSPATARPRKARSTSPLRRATGVASAVTFRATATTTSHSPFRLSPCRVSEAFTASFSYDDLHLE</sequence>
<evidence type="ECO:0000259" key="3">
    <source>
        <dbReference type="PROSITE" id="PS50158"/>
    </source>
</evidence>
<protein>
    <recommendedName>
        <fullName evidence="3">CCHC-type domain-containing protein</fullName>
    </recommendedName>
</protein>
<dbReference type="GO" id="GO:0003676">
    <property type="term" value="F:nucleic acid binding"/>
    <property type="evidence" value="ECO:0007669"/>
    <property type="project" value="InterPro"/>
</dbReference>
<feature type="region of interest" description="Disordered" evidence="2">
    <location>
        <begin position="58"/>
        <end position="88"/>
    </location>
</feature>
<evidence type="ECO:0000313" key="4">
    <source>
        <dbReference type="EMBL" id="RUS26059.1"/>
    </source>
</evidence>
<proteinExistence type="predicted"/>
<evidence type="ECO:0000256" key="2">
    <source>
        <dbReference type="SAM" id="MobiDB-lite"/>
    </source>
</evidence>
<keyword evidence="1" id="KW-0863">Zinc-finger</keyword>
<organism evidence="4 5">
    <name type="scientific">Jimgerdemannia flammicorona</name>
    <dbReference type="NCBI Taxonomy" id="994334"/>
    <lineage>
        <taxon>Eukaryota</taxon>
        <taxon>Fungi</taxon>
        <taxon>Fungi incertae sedis</taxon>
        <taxon>Mucoromycota</taxon>
        <taxon>Mucoromycotina</taxon>
        <taxon>Endogonomycetes</taxon>
        <taxon>Endogonales</taxon>
        <taxon>Endogonaceae</taxon>
        <taxon>Jimgerdemannia</taxon>
    </lineage>
</organism>
<dbReference type="EMBL" id="RBNJ01011308">
    <property type="protein sequence ID" value="RUS26059.1"/>
    <property type="molecule type" value="Genomic_DNA"/>
</dbReference>
<feature type="compositionally biased region" description="Low complexity" evidence="2">
    <location>
        <begin position="58"/>
        <end position="72"/>
    </location>
</feature>
<accession>A0A433Q8I2</accession>
<dbReference type="GO" id="GO:0008270">
    <property type="term" value="F:zinc ion binding"/>
    <property type="evidence" value="ECO:0007669"/>
    <property type="project" value="UniProtKB-KW"/>
</dbReference>
<evidence type="ECO:0000313" key="5">
    <source>
        <dbReference type="Proteomes" id="UP000274822"/>
    </source>
</evidence>